<dbReference type="AlphaFoldDB" id="A0A3S9B869"/>
<dbReference type="EMBL" id="CP032509">
    <property type="protein sequence ID" value="AZN73153.1"/>
    <property type="molecule type" value="Genomic_DNA"/>
</dbReference>
<keyword evidence="5" id="KW-1185">Reference proteome</keyword>
<feature type="compositionally biased region" description="Basic and acidic residues" evidence="1">
    <location>
        <begin position="147"/>
        <end position="156"/>
    </location>
</feature>
<accession>A0A3S9B869</accession>
<dbReference type="SMART" id="SM00287">
    <property type="entry name" value="SH3b"/>
    <property type="match status" value="1"/>
</dbReference>
<feature type="compositionally biased region" description="Basic and acidic residues" evidence="1">
    <location>
        <begin position="176"/>
        <end position="228"/>
    </location>
</feature>
<dbReference type="Pfam" id="PF08239">
    <property type="entry name" value="SH3_3"/>
    <property type="match status" value="1"/>
</dbReference>
<dbReference type="KEGG" id="abaw:D5400_19315"/>
<evidence type="ECO:0000259" key="3">
    <source>
        <dbReference type="PROSITE" id="PS51781"/>
    </source>
</evidence>
<evidence type="ECO:0000313" key="4">
    <source>
        <dbReference type="EMBL" id="AZN73153.1"/>
    </source>
</evidence>
<name>A0A3S9B869_9HYPH</name>
<organism evidence="4 5">
    <name type="scientific">Georhizobium profundi</name>
    <dbReference type="NCBI Taxonomy" id="2341112"/>
    <lineage>
        <taxon>Bacteria</taxon>
        <taxon>Pseudomonadati</taxon>
        <taxon>Pseudomonadota</taxon>
        <taxon>Alphaproteobacteria</taxon>
        <taxon>Hyphomicrobiales</taxon>
        <taxon>Rhizobiaceae</taxon>
        <taxon>Georhizobium</taxon>
    </lineage>
</organism>
<protein>
    <submittedName>
        <fullName evidence="4">SH3 domain-containing protein</fullName>
    </submittedName>
</protein>
<evidence type="ECO:0000313" key="5">
    <source>
        <dbReference type="Proteomes" id="UP000268192"/>
    </source>
</evidence>
<feature type="domain" description="SH3b" evidence="3">
    <location>
        <begin position="37"/>
        <end position="100"/>
    </location>
</feature>
<evidence type="ECO:0000256" key="2">
    <source>
        <dbReference type="SAM" id="SignalP"/>
    </source>
</evidence>
<proteinExistence type="predicted"/>
<sequence length="228" mass="26100">MHRRAEKGRKESEMKKFVIAAAASLAALVALPSIASAAPGFVTTNLNVRSGPGTQYPAVTVFPAGARVEVIGCTAGPGWCDVQGGGVRGWVSASYLDLAYDNSRVRAPSYVARIGIPTVTFSIGNYWDRHYRGQGFYRDRGRYEGRPVVVRPDRPGRPVIVQPDRPGRPGVGNPGRPDRVERREDRREFRQDAREDRREFRQERREDRREFRQERREDRQERREFRQF</sequence>
<keyword evidence="2" id="KW-0732">Signal</keyword>
<dbReference type="OrthoDB" id="8074373at2"/>
<dbReference type="InterPro" id="IPR003646">
    <property type="entry name" value="SH3-like_bac-type"/>
</dbReference>
<feature type="chain" id="PRO_5019292707" evidence="2">
    <location>
        <begin position="38"/>
        <end position="228"/>
    </location>
</feature>
<dbReference type="PROSITE" id="PS51781">
    <property type="entry name" value="SH3B"/>
    <property type="match status" value="1"/>
</dbReference>
<gene>
    <name evidence="4" type="ORF">D5400_19315</name>
</gene>
<evidence type="ECO:0000256" key="1">
    <source>
        <dbReference type="SAM" id="MobiDB-lite"/>
    </source>
</evidence>
<dbReference type="Gene3D" id="2.30.30.40">
    <property type="entry name" value="SH3 Domains"/>
    <property type="match status" value="1"/>
</dbReference>
<reference evidence="4 5" key="1">
    <citation type="submission" date="2018-09" db="EMBL/GenBank/DDBJ databases">
        <title>Marinorhizobium profundi gen. nov., sp. nov., isolated from a deep-sea sediment sample from the New Britain Trench and proposal of Marinorhizobiaceae fam. nov. in the order Rhizobiales of the class Alphaproteobacteria.</title>
        <authorList>
            <person name="Cao J."/>
        </authorList>
    </citation>
    <scope>NUCLEOTIDE SEQUENCE [LARGE SCALE GENOMIC DNA]</scope>
    <source>
        <strain evidence="4 5">WS11</strain>
    </source>
</reference>
<feature type="region of interest" description="Disordered" evidence="1">
    <location>
        <begin position="147"/>
        <end position="228"/>
    </location>
</feature>
<dbReference type="Proteomes" id="UP000268192">
    <property type="component" value="Chromosome"/>
</dbReference>
<feature type="signal peptide" evidence="2">
    <location>
        <begin position="1"/>
        <end position="37"/>
    </location>
</feature>